<dbReference type="STRING" id="1434701.SAMN05443634_10645"/>
<dbReference type="RefSeq" id="WP_072931580.1">
    <property type="nucleotide sequence ID" value="NZ_BMFL01000005.1"/>
</dbReference>
<dbReference type="AlphaFoldDB" id="A0A1M6Y186"/>
<gene>
    <name evidence="1" type="ORF">GCM10010984_09360</name>
    <name evidence="2" type="ORF">SAMN05443634_10645</name>
</gene>
<evidence type="ECO:0008006" key="5">
    <source>
        <dbReference type="Google" id="ProtNLM"/>
    </source>
</evidence>
<dbReference type="PROSITE" id="PS51257">
    <property type="entry name" value="PROKAR_LIPOPROTEIN"/>
    <property type="match status" value="1"/>
</dbReference>
<evidence type="ECO:0000313" key="4">
    <source>
        <dbReference type="Proteomes" id="UP000650994"/>
    </source>
</evidence>
<proteinExistence type="predicted"/>
<reference evidence="2" key="2">
    <citation type="submission" date="2016-11" db="EMBL/GenBank/DDBJ databases">
        <authorList>
            <person name="Jaros S."/>
            <person name="Januszkiewicz K."/>
            <person name="Wedrychowicz H."/>
        </authorList>
    </citation>
    <scope>NUCLEOTIDE SEQUENCE [LARGE SCALE GENOMIC DNA]</scope>
    <source>
        <strain evidence="2">DSM 27989</strain>
    </source>
</reference>
<organism evidence="2 3">
    <name type="scientific">Chishuiella changwenlii</name>
    <dbReference type="NCBI Taxonomy" id="1434701"/>
    <lineage>
        <taxon>Bacteria</taxon>
        <taxon>Pseudomonadati</taxon>
        <taxon>Bacteroidota</taxon>
        <taxon>Flavobacteriia</taxon>
        <taxon>Flavobacteriales</taxon>
        <taxon>Weeksellaceae</taxon>
        <taxon>Chishuiella</taxon>
    </lineage>
</organism>
<accession>A0A1M6Y186</accession>
<dbReference type="Proteomes" id="UP000650994">
    <property type="component" value="Unassembled WGS sequence"/>
</dbReference>
<name>A0A1M6Y186_9FLAO</name>
<protein>
    <recommendedName>
        <fullName evidence="5">YD repeat-containing protein</fullName>
    </recommendedName>
</protein>
<keyword evidence="4" id="KW-1185">Reference proteome</keyword>
<evidence type="ECO:0000313" key="1">
    <source>
        <dbReference type="EMBL" id="GGE93853.1"/>
    </source>
</evidence>
<reference evidence="4" key="4">
    <citation type="journal article" date="2019" name="Int. J. Syst. Evol. Microbiol.">
        <title>The Global Catalogue of Microorganisms (GCM) 10K type strain sequencing project: providing services to taxonomists for standard genome sequencing and annotation.</title>
        <authorList>
            <consortium name="The Broad Institute Genomics Platform"/>
            <consortium name="The Broad Institute Genome Sequencing Center for Infectious Disease"/>
            <person name="Wu L."/>
            <person name="Ma J."/>
        </authorList>
    </citation>
    <scope>NUCLEOTIDE SEQUENCE [LARGE SCALE GENOMIC DNA]</scope>
    <source>
        <strain evidence="4">CGMCC 1.12707</strain>
    </source>
</reference>
<dbReference type="OrthoDB" id="703951at2"/>
<dbReference type="EMBL" id="BMFL01000005">
    <property type="protein sequence ID" value="GGE93853.1"/>
    <property type="molecule type" value="Genomic_DNA"/>
</dbReference>
<reference evidence="3" key="3">
    <citation type="submission" date="2016-11" db="EMBL/GenBank/DDBJ databases">
        <authorList>
            <person name="Varghese N."/>
            <person name="Submissions S."/>
        </authorList>
    </citation>
    <scope>NUCLEOTIDE SEQUENCE [LARGE SCALE GENOMIC DNA]</scope>
    <source>
        <strain evidence="3">DSM 27989</strain>
    </source>
</reference>
<sequence length="274" mass="32327">MKKLLLFIPFLIFSCTDDDSNSNKENNLPTSIHVKYLFENNFYIIVPGENNQLKLSYKDGKLNRFEGGGFADPYSANYTFIFNKLTEFTYSSNNILRKSRNNLRNYEYPTQTNFIMNGNIVISSVEDSINNESGIKKYQKYTYHNNQLAKILTYNKYPEKQTYEKEGIERLFYFNSVGNLDSIVKQNVVVDNDLNTYEVSSRLKNKSVKILEDYDNSSNPFKQLFLLDEFFDRSLSKNNFTKVTIKEYVDNKLESTYYYKLDYHYINSKVDLKK</sequence>
<dbReference type="Proteomes" id="UP000184120">
    <property type="component" value="Unassembled WGS sequence"/>
</dbReference>
<reference evidence="1" key="1">
    <citation type="journal article" date="2014" name="Int. J. Syst. Evol. Microbiol.">
        <title>Complete genome of a new Firmicutes species belonging to the dominant human colonic microbiota ('Ruminococcus bicirculans') reveals two chromosomes and a selective capacity to utilize plant glucans.</title>
        <authorList>
            <consortium name="NISC Comparative Sequencing Program"/>
            <person name="Wegmann U."/>
            <person name="Louis P."/>
            <person name="Goesmann A."/>
            <person name="Henrissat B."/>
            <person name="Duncan S.H."/>
            <person name="Flint H.J."/>
        </authorList>
    </citation>
    <scope>NUCLEOTIDE SEQUENCE</scope>
    <source>
        <strain evidence="1">CGMCC 1.12707</strain>
    </source>
</reference>
<evidence type="ECO:0000313" key="2">
    <source>
        <dbReference type="EMBL" id="SHL11990.1"/>
    </source>
</evidence>
<reference evidence="1" key="5">
    <citation type="submission" date="2024-05" db="EMBL/GenBank/DDBJ databases">
        <authorList>
            <person name="Sun Q."/>
            <person name="Zhou Y."/>
        </authorList>
    </citation>
    <scope>NUCLEOTIDE SEQUENCE</scope>
    <source>
        <strain evidence="1">CGMCC 1.12707</strain>
    </source>
</reference>
<evidence type="ECO:0000313" key="3">
    <source>
        <dbReference type="Proteomes" id="UP000184120"/>
    </source>
</evidence>
<dbReference type="EMBL" id="FRBH01000006">
    <property type="protein sequence ID" value="SHL11990.1"/>
    <property type="molecule type" value="Genomic_DNA"/>
</dbReference>